<keyword evidence="1" id="KW-0472">Membrane</keyword>
<feature type="transmembrane region" description="Helical" evidence="1">
    <location>
        <begin position="15"/>
        <end position="35"/>
    </location>
</feature>
<comment type="caution">
    <text evidence="2">The sequence shown here is derived from an EMBL/GenBank/DDBJ whole genome shotgun (WGS) entry which is preliminary data.</text>
</comment>
<name>A0ABS4PZP4_9PSEU</name>
<gene>
    <name evidence="2" type="ORF">JOM49_005855</name>
</gene>
<evidence type="ECO:0000313" key="3">
    <source>
        <dbReference type="Proteomes" id="UP000741013"/>
    </source>
</evidence>
<proteinExistence type="predicted"/>
<evidence type="ECO:0008006" key="4">
    <source>
        <dbReference type="Google" id="ProtNLM"/>
    </source>
</evidence>
<keyword evidence="1" id="KW-1133">Transmembrane helix</keyword>
<keyword evidence="1" id="KW-0812">Transmembrane</keyword>
<organism evidence="2 3">
    <name type="scientific">Amycolatopsis magusensis</name>
    <dbReference type="NCBI Taxonomy" id="882444"/>
    <lineage>
        <taxon>Bacteria</taxon>
        <taxon>Bacillati</taxon>
        <taxon>Actinomycetota</taxon>
        <taxon>Actinomycetes</taxon>
        <taxon>Pseudonocardiales</taxon>
        <taxon>Pseudonocardiaceae</taxon>
        <taxon>Amycolatopsis</taxon>
    </lineage>
</organism>
<reference evidence="2 3" key="1">
    <citation type="submission" date="2021-03" db="EMBL/GenBank/DDBJ databases">
        <title>Sequencing the genomes of 1000 actinobacteria strains.</title>
        <authorList>
            <person name="Klenk H.-P."/>
        </authorList>
    </citation>
    <scope>NUCLEOTIDE SEQUENCE [LARGE SCALE GENOMIC DNA]</scope>
    <source>
        <strain evidence="2 3">DSM 45510</strain>
    </source>
</reference>
<dbReference type="Proteomes" id="UP000741013">
    <property type="component" value="Unassembled WGS sequence"/>
</dbReference>
<protein>
    <recommendedName>
        <fullName evidence="4">DUF732 domain-containing protein</fullName>
    </recommendedName>
</protein>
<accession>A0ABS4PZP4</accession>
<keyword evidence="3" id="KW-1185">Reference proteome</keyword>
<dbReference type="RefSeq" id="WP_209667357.1">
    <property type="nucleotide sequence ID" value="NZ_JAGGMS010000001.1"/>
</dbReference>
<evidence type="ECO:0000256" key="1">
    <source>
        <dbReference type="SAM" id="Phobius"/>
    </source>
</evidence>
<evidence type="ECO:0000313" key="2">
    <source>
        <dbReference type="EMBL" id="MBP2184329.1"/>
    </source>
</evidence>
<sequence>MTAGEKAKGRRQRAILYNVVALLSVLLAIVAVTTWRAGKADREAEDKADRLSAALAELGAPVPERDRIVRLLGNDGGPVCADPAGALQRAASLGQLSNGAGGPGTRPVIADSRILEGELAIVTIYCPDQLAEFEKFVDDLRTADLTPE</sequence>
<dbReference type="EMBL" id="JAGGMS010000001">
    <property type="protein sequence ID" value="MBP2184329.1"/>
    <property type="molecule type" value="Genomic_DNA"/>
</dbReference>